<feature type="transmembrane region" description="Helical" evidence="8">
    <location>
        <begin position="69"/>
        <end position="93"/>
    </location>
</feature>
<evidence type="ECO:0000256" key="9">
    <source>
        <dbReference type="SAM" id="MobiDB-lite"/>
    </source>
</evidence>
<dbReference type="RefSeq" id="WP_387978404.1">
    <property type="nucleotide sequence ID" value="NZ_JBHRWO010000019.1"/>
</dbReference>
<keyword evidence="3 8" id="KW-0813">Transport</keyword>
<dbReference type="Proteomes" id="UP001595712">
    <property type="component" value="Unassembled WGS sequence"/>
</dbReference>
<feature type="transmembrane region" description="Helical" evidence="8">
    <location>
        <begin position="251"/>
        <end position="274"/>
    </location>
</feature>
<accession>A0ABV7Q4L4</accession>
<evidence type="ECO:0000313" key="10">
    <source>
        <dbReference type="EMBL" id="MFC3494558.1"/>
    </source>
</evidence>
<name>A0ABV7Q4L4_9ACTN</name>
<feature type="transmembrane region" description="Helical" evidence="8">
    <location>
        <begin position="421"/>
        <end position="442"/>
    </location>
</feature>
<evidence type="ECO:0000256" key="8">
    <source>
        <dbReference type="RuleBase" id="RU363064"/>
    </source>
</evidence>
<reference evidence="11" key="1">
    <citation type="journal article" date="2019" name="Int. J. Syst. Evol. Microbiol.">
        <title>The Global Catalogue of Microorganisms (GCM) 10K type strain sequencing project: providing services to taxonomists for standard genome sequencing and annotation.</title>
        <authorList>
            <consortium name="The Broad Institute Genomics Platform"/>
            <consortium name="The Broad Institute Genome Sequencing Center for Infectious Disease"/>
            <person name="Wu L."/>
            <person name="Ma J."/>
        </authorList>
    </citation>
    <scope>NUCLEOTIDE SEQUENCE [LARGE SCALE GENOMIC DNA]</scope>
    <source>
        <strain evidence="11">CGMCC 4.7396</strain>
    </source>
</reference>
<evidence type="ECO:0000256" key="2">
    <source>
        <dbReference type="ARBA" id="ARBA00009261"/>
    </source>
</evidence>
<proteinExistence type="inferred from homology"/>
<feature type="transmembrane region" description="Helical" evidence="8">
    <location>
        <begin position="15"/>
        <end position="34"/>
    </location>
</feature>
<comment type="similarity">
    <text evidence="2 8">Belongs to the alanine or glycine:cation symporter (AGCS) (TC 2.A.25) family.</text>
</comment>
<keyword evidence="6 8" id="KW-1133">Transmembrane helix</keyword>
<keyword evidence="4 8" id="KW-1003">Cell membrane</keyword>
<evidence type="ECO:0000256" key="5">
    <source>
        <dbReference type="ARBA" id="ARBA00022692"/>
    </source>
</evidence>
<evidence type="ECO:0000256" key="3">
    <source>
        <dbReference type="ARBA" id="ARBA00022448"/>
    </source>
</evidence>
<dbReference type="PANTHER" id="PTHR30330:SF1">
    <property type="entry name" value="AMINO-ACID CARRIER PROTEIN ALST"/>
    <property type="match status" value="1"/>
</dbReference>
<dbReference type="PANTHER" id="PTHR30330">
    <property type="entry name" value="AGSS FAMILY TRANSPORTER, SODIUM-ALANINE"/>
    <property type="match status" value="1"/>
</dbReference>
<organism evidence="10 11">
    <name type="scientific">Glycomyces rhizosphaerae</name>
    <dbReference type="NCBI Taxonomy" id="2054422"/>
    <lineage>
        <taxon>Bacteria</taxon>
        <taxon>Bacillati</taxon>
        <taxon>Actinomycetota</taxon>
        <taxon>Actinomycetes</taxon>
        <taxon>Glycomycetales</taxon>
        <taxon>Glycomycetaceae</taxon>
        <taxon>Glycomyces</taxon>
    </lineage>
</organism>
<evidence type="ECO:0000256" key="4">
    <source>
        <dbReference type="ARBA" id="ARBA00022475"/>
    </source>
</evidence>
<comment type="caution">
    <text evidence="10">The sequence shown here is derived from an EMBL/GenBank/DDBJ whole genome shotgun (WGS) entry which is preliminary data.</text>
</comment>
<keyword evidence="8" id="KW-0769">Symport</keyword>
<dbReference type="Pfam" id="PF01235">
    <property type="entry name" value="Na_Ala_symp"/>
    <property type="match status" value="1"/>
</dbReference>
<feature type="transmembrane region" description="Helical" evidence="8">
    <location>
        <begin position="190"/>
        <end position="208"/>
    </location>
</feature>
<dbReference type="NCBIfam" id="TIGR00835">
    <property type="entry name" value="agcS"/>
    <property type="match status" value="1"/>
</dbReference>
<feature type="transmembrane region" description="Helical" evidence="8">
    <location>
        <begin position="99"/>
        <end position="122"/>
    </location>
</feature>
<dbReference type="EMBL" id="JBHRWO010000019">
    <property type="protein sequence ID" value="MFC3494558.1"/>
    <property type="molecule type" value="Genomic_DNA"/>
</dbReference>
<dbReference type="PRINTS" id="PR00175">
    <property type="entry name" value="NAALASMPORT"/>
</dbReference>
<sequence>MDDLLKQTLMVNDLFWQWGIIPLIVIASIIYLVLTKGVQFRLIGQMFRGLREDPGDLPDGTKKISAFQAFAISSAARVGTGNIVGVSTAIALGGPGAVFWMWLMAIVVAGAAFAESTLAQVYKERTPDGGFKGGPAYYMKHGLGLPWMGVVFSVILIFTYPFSFNMVQANTFTGAVNDSLDGMGVTTGDGTSLVIGLVLAAITAAVVFGGLKRIAHFTQLAVPIMAIVYLLIGGAIVIINADQLPGAIENIFNSAFGIEQFAGATIGTVILMGVRRGMFSNEGGMGSAPNAGATASVSHPVKQGLTQAFGVYFDTLFICSISAFIILTTNPVYGDSTINLVTRGVDAALGGWALQVMALILVLFTFTSVVGNYYYGESSVKYMLDKPFMVHGLRVIVVGLVFLGSIASLDDVWAIADVTMGLMATVNLIAVLALAGVAYKVLRDYDKQRKAGLDPVFTRENVPGLKGVQVWEPESETDTEPVAQAYEK</sequence>
<comment type="subcellular location">
    <subcellularLocation>
        <location evidence="1 8">Cell membrane</location>
        <topology evidence="1 8">Multi-pass membrane protein</topology>
    </subcellularLocation>
</comment>
<evidence type="ECO:0000256" key="6">
    <source>
        <dbReference type="ARBA" id="ARBA00022989"/>
    </source>
</evidence>
<feature type="transmembrane region" description="Helical" evidence="8">
    <location>
        <begin position="311"/>
        <end position="332"/>
    </location>
</feature>
<feature type="transmembrane region" description="Helical" evidence="8">
    <location>
        <begin position="220"/>
        <end position="239"/>
    </location>
</feature>
<evidence type="ECO:0000256" key="7">
    <source>
        <dbReference type="ARBA" id="ARBA00023136"/>
    </source>
</evidence>
<keyword evidence="7 8" id="KW-0472">Membrane</keyword>
<keyword evidence="11" id="KW-1185">Reference proteome</keyword>
<protein>
    <submittedName>
        <fullName evidence="10">Alanine/glycine:cation symporter family protein</fullName>
    </submittedName>
</protein>
<evidence type="ECO:0000256" key="1">
    <source>
        <dbReference type="ARBA" id="ARBA00004651"/>
    </source>
</evidence>
<feature type="transmembrane region" description="Helical" evidence="8">
    <location>
        <begin position="388"/>
        <end position="409"/>
    </location>
</feature>
<feature type="region of interest" description="Disordered" evidence="9">
    <location>
        <begin position="468"/>
        <end position="488"/>
    </location>
</feature>
<dbReference type="Gene3D" id="1.20.1740.10">
    <property type="entry name" value="Amino acid/polyamine transporter I"/>
    <property type="match status" value="1"/>
</dbReference>
<keyword evidence="5 8" id="KW-0812">Transmembrane</keyword>
<feature type="transmembrane region" description="Helical" evidence="8">
    <location>
        <begin position="143"/>
        <end position="162"/>
    </location>
</feature>
<feature type="transmembrane region" description="Helical" evidence="8">
    <location>
        <begin position="352"/>
        <end position="376"/>
    </location>
</feature>
<evidence type="ECO:0000313" key="11">
    <source>
        <dbReference type="Proteomes" id="UP001595712"/>
    </source>
</evidence>
<gene>
    <name evidence="10" type="ORF">ACFO8M_18890</name>
</gene>
<dbReference type="InterPro" id="IPR001463">
    <property type="entry name" value="Na/Ala_symport"/>
</dbReference>